<evidence type="ECO:0000256" key="6">
    <source>
        <dbReference type="SAM" id="MobiDB-lite"/>
    </source>
</evidence>
<dbReference type="PANTHER" id="PTHR43671">
    <property type="entry name" value="SERINE/THREONINE-PROTEIN KINASE NEK"/>
    <property type="match status" value="1"/>
</dbReference>
<keyword evidence="7" id="KW-0472">Membrane</keyword>
<comment type="caution">
    <text evidence="9">The sequence shown here is derived from an EMBL/GenBank/DDBJ whole genome shotgun (WGS) entry which is preliminary data.</text>
</comment>
<feature type="compositionally biased region" description="Pro residues" evidence="6">
    <location>
        <begin position="357"/>
        <end position="377"/>
    </location>
</feature>
<keyword evidence="7" id="KW-0812">Transmembrane</keyword>
<reference evidence="9 10" key="1">
    <citation type="submission" date="2014-12" db="EMBL/GenBank/DDBJ databases">
        <title>Genome assembly of Enhygromyxa salina DSM 15201.</title>
        <authorList>
            <person name="Sharma G."/>
            <person name="Subramanian S."/>
        </authorList>
    </citation>
    <scope>NUCLEOTIDE SEQUENCE [LARGE SCALE GENOMIC DNA]</scope>
    <source>
        <strain evidence="9 10">DSM 15201</strain>
    </source>
</reference>
<keyword evidence="3" id="KW-0547">Nucleotide-binding</keyword>
<dbReference type="GO" id="GO:0004674">
    <property type="term" value="F:protein serine/threonine kinase activity"/>
    <property type="evidence" value="ECO:0007669"/>
    <property type="project" value="UniProtKB-EC"/>
</dbReference>
<evidence type="ECO:0000259" key="8">
    <source>
        <dbReference type="PROSITE" id="PS50011"/>
    </source>
</evidence>
<feature type="compositionally biased region" description="Low complexity" evidence="6">
    <location>
        <begin position="303"/>
        <end position="329"/>
    </location>
</feature>
<dbReference type="CDD" id="cd14014">
    <property type="entry name" value="STKc_PknB_like"/>
    <property type="match status" value="1"/>
</dbReference>
<keyword evidence="5" id="KW-0067">ATP-binding</keyword>
<dbReference type="PROSITE" id="PS50011">
    <property type="entry name" value="PROTEIN_KINASE_DOM"/>
    <property type="match status" value="1"/>
</dbReference>
<feature type="compositionally biased region" description="Low complexity" evidence="6">
    <location>
        <begin position="442"/>
        <end position="453"/>
    </location>
</feature>
<feature type="compositionally biased region" description="Pro residues" evidence="6">
    <location>
        <begin position="454"/>
        <end position="468"/>
    </location>
</feature>
<dbReference type="PANTHER" id="PTHR43671:SF13">
    <property type="entry name" value="SERINE_THREONINE-PROTEIN KINASE NEK2"/>
    <property type="match status" value="1"/>
</dbReference>
<evidence type="ECO:0000256" key="7">
    <source>
        <dbReference type="SAM" id="Phobius"/>
    </source>
</evidence>
<feature type="region of interest" description="Disordered" evidence="6">
    <location>
        <begin position="514"/>
        <end position="557"/>
    </location>
</feature>
<keyword evidence="2" id="KW-0808">Transferase</keyword>
<feature type="region of interest" description="Disordered" evidence="6">
    <location>
        <begin position="280"/>
        <end position="428"/>
    </location>
</feature>
<dbReference type="InterPro" id="IPR011009">
    <property type="entry name" value="Kinase-like_dom_sf"/>
</dbReference>
<dbReference type="Pfam" id="PF00069">
    <property type="entry name" value="Pkinase"/>
    <property type="match status" value="1"/>
</dbReference>
<feature type="domain" description="Protein kinase" evidence="8">
    <location>
        <begin position="19"/>
        <end position="272"/>
    </location>
</feature>
<evidence type="ECO:0000256" key="4">
    <source>
        <dbReference type="ARBA" id="ARBA00022777"/>
    </source>
</evidence>
<evidence type="ECO:0000256" key="5">
    <source>
        <dbReference type="ARBA" id="ARBA00022840"/>
    </source>
</evidence>
<dbReference type="Gene3D" id="3.30.200.20">
    <property type="entry name" value="Phosphorylase Kinase, domain 1"/>
    <property type="match status" value="1"/>
</dbReference>
<gene>
    <name evidence="9" type="ORF">DB30_02142</name>
</gene>
<dbReference type="Proteomes" id="UP000031599">
    <property type="component" value="Unassembled WGS sequence"/>
</dbReference>
<feature type="region of interest" description="Disordered" evidence="6">
    <location>
        <begin position="442"/>
        <end position="469"/>
    </location>
</feature>
<dbReference type="InterPro" id="IPR000719">
    <property type="entry name" value="Prot_kinase_dom"/>
</dbReference>
<proteinExistence type="predicted"/>
<dbReference type="GO" id="GO:0005524">
    <property type="term" value="F:ATP binding"/>
    <property type="evidence" value="ECO:0007669"/>
    <property type="project" value="UniProtKB-KW"/>
</dbReference>
<name>A0A0C2CQJ6_9BACT</name>
<feature type="compositionally biased region" description="Basic and acidic residues" evidence="6">
    <location>
        <begin position="517"/>
        <end position="540"/>
    </location>
</feature>
<evidence type="ECO:0000256" key="2">
    <source>
        <dbReference type="ARBA" id="ARBA00022679"/>
    </source>
</evidence>
<sequence>MSDAPRDHLQPNTVVAHRYRVVGYLGDRGFGQVYEAHDSAMDARVCVMRLDREFSHPRVRESFFETRSTAQVEDPRVVDFIDYGEDLDGRLFLVTPWVDDAVPLDDVDGALTWPRIKAIIEQTAKALTAAHAKGVLHGALGLSRILLGPDDSVHVVDFGLAPALTRPAGEPVTNVSPLAGNTAYLAPEQVRDETPDARADVYALGVMLWELVSGAPPFVGDPIEVANAHVTTALPELIRRGAPAEIEALLHLALAKHKDERLATAHEFSALLQAMPGQGEVAPRRTLAPAPSTAPVAQGPNVSRTPTARIAPAAKPAASGKGPVYLSSPAAPPPPSTVLAGGARQPTTPLAPAIKPATPPVTPPPKVAAPPPPPPSPTVGRPAPSAQPTAPAPAALASPAPASVTPAPAVTPSASPETTPDGSPAVMPAVDSAAMPAVLPSQATQTPQTVVVPQPAPSPHTLGAPPPPAKKRRFGKLEVAIIAFLCFDLLLFVAWKLLVNNREAHEQQLAHAELDDDAKANASDDAKANAKPAHEPEAREATSPQAAPSPAPASANNSVEDALAAALPPGTTAPGPTRPKAASLSDKDFREAMVDARADIVANCLDSRMRRTLKVSLKVAPDGEVSFARVVGGLSDTQLGRCVVKRVYRVEFPATHEGGAHTYTLRLR</sequence>
<dbReference type="PRINTS" id="PR01217">
    <property type="entry name" value="PRICHEXTENSN"/>
</dbReference>
<dbReference type="RefSeq" id="WP_052558690.1">
    <property type="nucleotide sequence ID" value="NZ_JMCC02000158.1"/>
</dbReference>
<feature type="compositionally biased region" description="Low complexity" evidence="6">
    <location>
        <begin position="541"/>
        <end position="557"/>
    </location>
</feature>
<feature type="transmembrane region" description="Helical" evidence="7">
    <location>
        <begin position="479"/>
        <end position="498"/>
    </location>
</feature>
<keyword evidence="7" id="KW-1133">Transmembrane helix</keyword>
<evidence type="ECO:0000313" key="10">
    <source>
        <dbReference type="Proteomes" id="UP000031599"/>
    </source>
</evidence>
<protein>
    <recommendedName>
        <fullName evidence="1">non-specific serine/threonine protein kinase</fullName>
        <ecNumber evidence="1">2.7.11.1</ecNumber>
    </recommendedName>
</protein>
<evidence type="ECO:0000256" key="3">
    <source>
        <dbReference type="ARBA" id="ARBA00022741"/>
    </source>
</evidence>
<dbReference type="AlphaFoldDB" id="A0A0C2CQJ6"/>
<accession>A0A0C2CQJ6</accession>
<dbReference type="InterPro" id="IPR050660">
    <property type="entry name" value="NEK_Ser/Thr_kinase"/>
</dbReference>
<dbReference type="Gene3D" id="1.10.510.10">
    <property type="entry name" value="Transferase(Phosphotransferase) domain 1"/>
    <property type="match status" value="1"/>
</dbReference>
<organism evidence="9 10">
    <name type="scientific">Enhygromyxa salina</name>
    <dbReference type="NCBI Taxonomy" id="215803"/>
    <lineage>
        <taxon>Bacteria</taxon>
        <taxon>Pseudomonadati</taxon>
        <taxon>Myxococcota</taxon>
        <taxon>Polyangia</taxon>
        <taxon>Nannocystales</taxon>
        <taxon>Nannocystaceae</taxon>
        <taxon>Enhygromyxa</taxon>
    </lineage>
</organism>
<feature type="compositionally biased region" description="Low complexity" evidence="6">
    <location>
        <begin position="378"/>
        <end position="420"/>
    </location>
</feature>
<dbReference type="EC" id="2.7.11.1" evidence="1"/>
<dbReference type="SUPFAM" id="SSF56112">
    <property type="entry name" value="Protein kinase-like (PK-like)"/>
    <property type="match status" value="1"/>
</dbReference>
<evidence type="ECO:0000313" key="9">
    <source>
        <dbReference type="EMBL" id="KIG11990.1"/>
    </source>
</evidence>
<keyword evidence="4 9" id="KW-0418">Kinase</keyword>
<dbReference type="EMBL" id="JMCC02000158">
    <property type="protein sequence ID" value="KIG11990.1"/>
    <property type="molecule type" value="Genomic_DNA"/>
</dbReference>
<evidence type="ECO:0000256" key="1">
    <source>
        <dbReference type="ARBA" id="ARBA00012513"/>
    </source>
</evidence>